<evidence type="ECO:0000259" key="3">
    <source>
        <dbReference type="Pfam" id="PF13518"/>
    </source>
</evidence>
<dbReference type="AlphaFoldDB" id="A0A2Z6TC35"/>
<dbReference type="InterPro" id="IPR055247">
    <property type="entry name" value="InsJ-like_HTH"/>
</dbReference>
<feature type="domain" description="Insertion element IS150 protein InsJ-like helix-turn-helix" evidence="3">
    <location>
        <begin position="65"/>
        <end position="117"/>
    </location>
</feature>
<reference evidence="5" key="1">
    <citation type="submission" date="2018-03" db="EMBL/GenBank/DDBJ databases">
        <title>New taxa in the Lactobacillus gasseri group.</title>
        <authorList>
            <person name="Tanizawa Y."/>
            <person name="Tohno M."/>
            <person name="Endo A."/>
            <person name="Arita M."/>
        </authorList>
    </citation>
    <scope>NUCLEOTIDE SEQUENCE [LARGE SCALE GENOMIC DNA]</scope>
    <source>
        <strain evidence="5">DSM 24759</strain>
    </source>
</reference>
<evidence type="ECO:0000256" key="2">
    <source>
        <dbReference type="SAM" id="MobiDB-lite"/>
    </source>
</evidence>
<keyword evidence="5" id="KW-1185">Reference proteome</keyword>
<evidence type="ECO:0000313" key="5">
    <source>
        <dbReference type="Proteomes" id="UP000257317"/>
    </source>
</evidence>
<feature type="domain" description="Insertion element IS150 protein InsJ-like helix-turn-helix" evidence="3">
    <location>
        <begin position="8"/>
        <end position="56"/>
    </location>
</feature>
<evidence type="ECO:0000313" key="4">
    <source>
        <dbReference type="EMBL" id="GBG04255.1"/>
    </source>
</evidence>
<dbReference type="InterPro" id="IPR010921">
    <property type="entry name" value="Trp_repressor/repl_initiator"/>
</dbReference>
<dbReference type="PANTHER" id="PTHR33795:SF1">
    <property type="entry name" value="INSERTION ELEMENT IS150 PROTEIN INSJ"/>
    <property type="match status" value="1"/>
</dbReference>
<name>A0A2Z6TC35_9LACO</name>
<dbReference type="SUPFAM" id="SSF46689">
    <property type="entry name" value="Homeodomain-like"/>
    <property type="match status" value="1"/>
</dbReference>
<dbReference type="Pfam" id="PF13518">
    <property type="entry name" value="HTH_28"/>
    <property type="match status" value="2"/>
</dbReference>
<dbReference type="Proteomes" id="UP000257317">
    <property type="component" value="Unassembled WGS sequence"/>
</dbReference>
<dbReference type="EMBL" id="BFBY01000001">
    <property type="protein sequence ID" value="GBG04255.1"/>
    <property type="molecule type" value="Genomic_DNA"/>
</dbReference>
<organism evidence="4 5">
    <name type="scientific">Lactobacillus rodentium</name>
    <dbReference type="NCBI Taxonomy" id="947835"/>
    <lineage>
        <taxon>Bacteria</taxon>
        <taxon>Bacillati</taxon>
        <taxon>Bacillota</taxon>
        <taxon>Bacilli</taxon>
        <taxon>Lactobacillales</taxon>
        <taxon>Lactobacillaceae</taxon>
        <taxon>Lactobacillus</taxon>
    </lineage>
</organism>
<comment type="caution">
    <text evidence="4">The sequence shown here is derived from an EMBL/GenBank/DDBJ whole genome shotgun (WGS) entry which is preliminary data.</text>
</comment>
<feature type="region of interest" description="Disordered" evidence="2">
    <location>
        <begin position="107"/>
        <end position="137"/>
    </location>
</feature>
<dbReference type="GO" id="GO:0043565">
    <property type="term" value="F:sequence-specific DNA binding"/>
    <property type="evidence" value="ECO:0007669"/>
    <property type="project" value="InterPro"/>
</dbReference>
<dbReference type="RefSeq" id="WP_117117520.1">
    <property type="nucleotide sequence ID" value="NZ_BFBY01000001.1"/>
</dbReference>
<dbReference type="InterPro" id="IPR036388">
    <property type="entry name" value="WH-like_DNA-bd_sf"/>
</dbReference>
<dbReference type="OrthoDB" id="2325011at2"/>
<protein>
    <submittedName>
        <fullName evidence="4">Transposase</fullName>
    </submittedName>
</protein>
<feature type="compositionally biased region" description="Basic residues" evidence="2">
    <location>
        <begin position="111"/>
        <end position="125"/>
    </location>
</feature>
<gene>
    <name evidence="4" type="ORF">LrDSM24759_01690</name>
</gene>
<sequence>MTKFTYEQKLAAVKLYLEGQSSGEIIKKFNIGEHAQLLFWVKQYKRHGPNILNPKKKHEEYSGEFKLNVLNWKKQYHETYEATAVKFGISNPGTIYQWQKAKDKGDLVASNKKRGRPPLFKKQKKISPLSKSEREELERLRKENRSLFIENEYLKKLDALIQNREQNKKNGK</sequence>
<evidence type="ECO:0000256" key="1">
    <source>
        <dbReference type="ARBA" id="ARBA00038232"/>
    </source>
</evidence>
<dbReference type="PANTHER" id="PTHR33795">
    <property type="entry name" value="INSERTION ELEMENT IS150 PROTEIN INSJ"/>
    <property type="match status" value="1"/>
</dbReference>
<dbReference type="InterPro" id="IPR052057">
    <property type="entry name" value="IS150/IS1296_orfA-like"/>
</dbReference>
<proteinExistence type="inferred from homology"/>
<comment type="similarity">
    <text evidence="1">Belongs to the IS150/IS1296 orfA family.</text>
</comment>
<dbReference type="SUPFAM" id="SSF48295">
    <property type="entry name" value="TrpR-like"/>
    <property type="match status" value="1"/>
</dbReference>
<dbReference type="Gene3D" id="1.10.10.10">
    <property type="entry name" value="Winged helix-like DNA-binding domain superfamily/Winged helix DNA-binding domain"/>
    <property type="match status" value="1"/>
</dbReference>
<accession>A0A2Z6TC35</accession>
<dbReference type="InterPro" id="IPR009057">
    <property type="entry name" value="Homeodomain-like_sf"/>
</dbReference>